<feature type="region of interest" description="Disordered" evidence="1">
    <location>
        <begin position="353"/>
        <end position="372"/>
    </location>
</feature>
<dbReference type="OrthoDB" id="10058156at2759"/>
<feature type="compositionally biased region" description="Basic and acidic residues" evidence="1">
    <location>
        <begin position="525"/>
        <end position="535"/>
    </location>
</feature>
<accession>A0A8K0G7X7</accession>
<feature type="compositionally biased region" description="Polar residues" evidence="1">
    <location>
        <begin position="497"/>
        <end position="522"/>
    </location>
</feature>
<proteinExistence type="predicted"/>
<evidence type="ECO:0000313" key="3">
    <source>
        <dbReference type="Proteomes" id="UP000801492"/>
    </source>
</evidence>
<dbReference type="PANTHER" id="PTHR37984">
    <property type="entry name" value="PROTEIN CBG26694"/>
    <property type="match status" value="1"/>
</dbReference>
<feature type="region of interest" description="Disordered" evidence="1">
    <location>
        <begin position="497"/>
        <end position="577"/>
    </location>
</feature>
<organism evidence="2 3">
    <name type="scientific">Ignelater luminosus</name>
    <name type="common">Cucubano</name>
    <name type="synonym">Pyrophorus luminosus</name>
    <dbReference type="NCBI Taxonomy" id="2038154"/>
    <lineage>
        <taxon>Eukaryota</taxon>
        <taxon>Metazoa</taxon>
        <taxon>Ecdysozoa</taxon>
        <taxon>Arthropoda</taxon>
        <taxon>Hexapoda</taxon>
        <taxon>Insecta</taxon>
        <taxon>Pterygota</taxon>
        <taxon>Neoptera</taxon>
        <taxon>Endopterygota</taxon>
        <taxon>Coleoptera</taxon>
        <taxon>Polyphaga</taxon>
        <taxon>Elateriformia</taxon>
        <taxon>Elateroidea</taxon>
        <taxon>Elateridae</taxon>
        <taxon>Agrypninae</taxon>
        <taxon>Pyrophorini</taxon>
        <taxon>Ignelater</taxon>
    </lineage>
</organism>
<dbReference type="Gene3D" id="3.30.420.10">
    <property type="entry name" value="Ribonuclease H-like superfamily/Ribonuclease H"/>
    <property type="match status" value="1"/>
</dbReference>
<dbReference type="PANTHER" id="PTHR37984:SF5">
    <property type="entry name" value="PROTEIN NYNRIN-LIKE"/>
    <property type="match status" value="1"/>
</dbReference>
<dbReference type="AlphaFoldDB" id="A0A8K0G7X7"/>
<dbReference type="Proteomes" id="UP000801492">
    <property type="component" value="Unassembled WGS sequence"/>
</dbReference>
<dbReference type="EMBL" id="VTPC01074143">
    <property type="protein sequence ID" value="KAF2888748.1"/>
    <property type="molecule type" value="Genomic_DNA"/>
</dbReference>
<evidence type="ECO:0000313" key="2">
    <source>
        <dbReference type="EMBL" id="KAF2888748.1"/>
    </source>
</evidence>
<keyword evidence="3" id="KW-1185">Reference proteome</keyword>
<dbReference type="InterPro" id="IPR050951">
    <property type="entry name" value="Retrovirus_Pol_polyprotein"/>
</dbReference>
<name>A0A8K0G7X7_IGNLU</name>
<comment type="caution">
    <text evidence="2">The sequence shown here is derived from an EMBL/GenBank/DDBJ whole genome shotgun (WGS) entry which is preliminary data.</text>
</comment>
<evidence type="ECO:0000256" key="1">
    <source>
        <dbReference type="SAM" id="MobiDB-lite"/>
    </source>
</evidence>
<reference evidence="2" key="1">
    <citation type="submission" date="2019-08" db="EMBL/GenBank/DDBJ databases">
        <title>The genome of the North American firefly Photinus pyralis.</title>
        <authorList>
            <consortium name="Photinus pyralis genome working group"/>
            <person name="Fallon T.R."/>
            <person name="Sander Lower S.E."/>
            <person name="Weng J.-K."/>
        </authorList>
    </citation>
    <scope>NUCLEOTIDE SEQUENCE</scope>
    <source>
        <strain evidence="2">TRF0915ILg1</strain>
        <tissue evidence="2">Whole body</tissue>
    </source>
</reference>
<dbReference type="InterPro" id="IPR036397">
    <property type="entry name" value="RNaseH_sf"/>
</dbReference>
<dbReference type="GO" id="GO:0003676">
    <property type="term" value="F:nucleic acid binding"/>
    <property type="evidence" value="ECO:0007669"/>
    <property type="project" value="InterPro"/>
</dbReference>
<dbReference type="SUPFAM" id="SSF53098">
    <property type="entry name" value="Ribonuclease H-like"/>
    <property type="match status" value="1"/>
</dbReference>
<protein>
    <submittedName>
        <fullName evidence="2">Uncharacterized protein</fullName>
    </submittedName>
</protein>
<dbReference type="InterPro" id="IPR012337">
    <property type="entry name" value="RNaseH-like_sf"/>
</dbReference>
<sequence>MTTFMIGSLRSFDETKEDINGYLLRLKHYLKVSDVESTYRVSVLLATVDLKLELTDILVNHLKPARLIIDERFKFNTRVHQQEESISEFVVALKHLAKTCNFGTFSKDSLRDRLVGGIKDSHIQQRLRAAESDFDETSKKALIAGIITISNIVSSGTVDQDVVNLKKKFKSVFDLHRRKILGHEVKLVFRDENVTSSFCKARPVPYAIKDAVEKKLKRLLNTGVLKPVTSTYDYQIVYKKGTDISNADELSRLPLPNHPELELASYCFSIKAPITAFLQNSEEIEKPITIKDVEQETEKDVVLKQIFAYVRDDWSSKHVLDLLYQAHLGIVRMKALARSFVWWSTLDNQIEEQVKQSPHGPRPNSLQSNEAEERAVQNIKAAIKRSLQDQPSSFQNLQHIIDNYLMVYRNTPHTVTERTPAEMFLGRRPTTRLSILQPNLTEHVEKKKAAATPALVRVKSYHEGEKVWVRSSLSTCLVRVNEFTRFVYVDYLKPRSTSELPQMGTNSNPAVNINPPSSQGSVVQPEDKTASDVQREPPPQCDMKTTMSDVQPPPLPLTNSEPTQESLRRSTRVRKRS</sequence>
<gene>
    <name evidence="2" type="ORF">ILUMI_17425</name>
</gene>